<evidence type="ECO:0000256" key="1">
    <source>
        <dbReference type="SAM" id="MobiDB-lite"/>
    </source>
</evidence>
<organism evidence="2 3">
    <name type="scientific">Dissostichus mawsoni</name>
    <name type="common">Antarctic cod</name>
    <dbReference type="NCBI Taxonomy" id="36200"/>
    <lineage>
        <taxon>Eukaryota</taxon>
        <taxon>Metazoa</taxon>
        <taxon>Chordata</taxon>
        <taxon>Craniata</taxon>
        <taxon>Vertebrata</taxon>
        <taxon>Euteleostomi</taxon>
        <taxon>Actinopterygii</taxon>
        <taxon>Neopterygii</taxon>
        <taxon>Teleostei</taxon>
        <taxon>Neoteleostei</taxon>
        <taxon>Acanthomorphata</taxon>
        <taxon>Eupercaria</taxon>
        <taxon>Perciformes</taxon>
        <taxon>Notothenioidei</taxon>
        <taxon>Nototheniidae</taxon>
        <taxon>Dissostichus</taxon>
    </lineage>
</organism>
<gene>
    <name evidence="2" type="ORF">F7725_026051</name>
</gene>
<protein>
    <submittedName>
        <fullName evidence="2">Uncharacterized protein</fullName>
    </submittedName>
</protein>
<sequence length="120" mass="12870">MDGDVLMMTKASLAHQEEGESGEADPSGGHQRRLHGRVLSHPSGRAGERAEPLLREEKQEMVKNLPFTGKSECLSATPGYVSVETSCQLKKGGVRCVCVCVDVCGCVCVWVFGRGPGQTH</sequence>
<keyword evidence="3" id="KW-1185">Reference proteome</keyword>
<dbReference type="Proteomes" id="UP000518266">
    <property type="component" value="Unassembled WGS sequence"/>
</dbReference>
<feature type="region of interest" description="Disordered" evidence="1">
    <location>
        <begin position="12"/>
        <end position="51"/>
    </location>
</feature>
<proteinExistence type="predicted"/>
<dbReference type="AlphaFoldDB" id="A0A7J5X600"/>
<name>A0A7J5X600_DISMA</name>
<reference evidence="2 3" key="1">
    <citation type="submission" date="2020-03" db="EMBL/GenBank/DDBJ databases">
        <title>Dissostichus mawsoni Genome sequencing and assembly.</title>
        <authorList>
            <person name="Park H."/>
        </authorList>
    </citation>
    <scope>NUCLEOTIDE SEQUENCE [LARGE SCALE GENOMIC DNA]</scope>
    <source>
        <strain evidence="2">DM0001</strain>
        <tissue evidence="2">Muscle</tissue>
    </source>
</reference>
<evidence type="ECO:0000313" key="2">
    <source>
        <dbReference type="EMBL" id="KAF3832386.1"/>
    </source>
</evidence>
<accession>A0A7J5X600</accession>
<dbReference type="EMBL" id="JAAKFY010000027">
    <property type="protein sequence ID" value="KAF3832386.1"/>
    <property type="molecule type" value="Genomic_DNA"/>
</dbReference>
<comment type="caution">
    <text evidence="2">The sequence shown here is derived from an EMBL/GenBank/DDBJ whole genome shotgun (WGS) entry which is preliminary data.</text>
</comment>
<evidence type="ECO:0000313" key="3">
    <source>
        <dbReference type="Proteomes" id="UP000518266"/>
    </source>
</evidence>